<keyword evidence="3" id="KW-1185">Reference proteome</keyword>
<evidence type="ECO:0008006" key="4">
    <source>
        <dbReference type="Google" id="ProtNLM"/>
    </source>
</evidence>
<evidence type="ECO:0000313" key="3">
    <source>
        <dbReference type="Proteomes" id="UP000241085"/>
    </source>
</evidence>
<evidence type="ECO:0000256" key="1">
    <source>
        <dbReference type="SAM" id="MobiDB-lite"/>
    </source>
</evidence>
<proteinExistence type="predicted"/>
<dbReference type="Proteomes" id="UP000241085">
    <property type="component" value="Unassembled WGS sequence"/>
</dbReference>
<name>A0A2T4UYZ9_9MICO</name>
<reference evidence="2 3" key="1">
    <citation type="submission" date="2018-03" db="EMBL/GenBank/DDBJ databases">
        <title>Bacteriophage NCPPB3778 and a type I-E CRISPR drive the evolution of the US Biological Select Agent, Rathayibacter toxicus.</title>
        <authorList>
            <person name="Davis E.W.II."/>
            <person name="Tabima J.F."/>
            <person name="Weisberg A.J."/>
            <person name="Dantas Lopes L."/>
            <person name="Wiseman M.S."/>
            <person name="Wiseman M.S."/>
            <person name="Pupko T."/>
            <person name="Belcher M.S."/>
            <person name="Sechler A.J."/>
            <person name="Tancos M.A."/>
            <person name="Schroeder B.K."/>
            <person name="Murray T.D."/>
            <person name="Luster D.G."/>
            <person name="Schneider W.L."/>
            <person name="Rogers E."/>
            <person name="Andreote F.D."/>
            <person name="Grunwald N.J."/>
            <person name="Putnam M.L."/>
            <person name="Chang J.H."/>
        </authorList>
    </citation>
    <scope>NUCLEOTIDE SEQUENCE [LARGE SCALE GENOMIC DNA]</scope>
    <source>
        <strain evidence="2 3">DSM 15933</strain>
    </source>
</reference>
<protein>
    <recommendedName>
        <fullName evidence="4">Nucleotidyltransferase family protein</fullName>
    </recommendedName>
</protein>
<dbReference type="EMBL" id="PZPL01000001">
    <property type="protein sequence ID" value="PTL74747.1"/>
    <property type="molecule type" value="Genomic_DNA"/>
</dbReference>
<comment type="caution">
    <text evidence="2">The sequence shown here is derived from an EMBL/GenBank/DDBJ whole genome shotgun (WGS) entry which is preliminary data.</text>
</comment>
<organism evidence="2 3">
    <name type="scientific">Rathayibacter caricis DSM 15933</name>
    <dbReference type="NCBI Taxonomy" id="1328867"/>
    <lineage>
        <taxon>Bacteria</taxon>
        <taxon>Bacillati</taxon>
        <taxon>Actinomycetota</taxon>
        <taxon>Actinomycetes</taxon>
        <taxon>Micrococcales</taxon>
        <taxon>Microbacteriaceae</taxon>
        <taxon>Rathayibacter</taxon>
    </lineage>
</organism>
<evidence type="ECO:0000313" key="2">
    <source>
        <dbReference type="EMBL" id="PTL74747.1"/>
    </source>
</evidence>
<sequence length="514" mass="55861">MECFCREGRTSRNSAAAQLPHLGLGEHRTTGGAVPRRTAPDPHRGGTEADQAGGGRPRGACRVVRTCRPALDAAPRDVRQHRVLRNRAHHPALRDAGGEQLPPETGCGRSPTWHAGPSGKHSAATPHSRGHSDDGDAGKPGSTFRQSDGSPPLFATRCTRHSLETREIDRSLAVASVEARAGRDGVVIGQAVERLQQGEAVVLAHALAHRIAAESGIRALIIKGPLAARSGLRPERDSTDVDIWVDPARFDDYLRALERADWRPRPDPAIPRIIALHSLTYLHPGWPCDIDVHHSYPGFFADVHAVFDALWARRRTEVIGGVGVETTDRVGGALVVALHALRDLQVPRNAAEFGFLADAVRDRFTAAEKEQLCAVSAEMGANTALAPLFTETGLVPFAQPELPARAVLDLYLWRVRTRGVNNSTTAWLLALSQAQAREWPMLLREAVYPAKESFLRSHPESTSQRLHRARLARLRRGLLALPAASAAIVAPMLQRSAPGRRTLALVSLLRRRSG</sequence>
<dbReference type="AlphaFoldDB" id="A0A2T4UYZ9"/>
<feature type="region of interest" description="Disordered" evidence="1">
    <location>
        <begin position="78"/>
        <end position="155"/>
    </location>
</feature>
<gene>
    <name evidence="2" type="ORF">C1I63_11965</name>
</gene>
<feature type="compositionally biased region" description="Basic and acidic residues" evidence="1">
    <location>
        <begin position="38"/>
        <end position="47"/>
    </location>
</feature>
<accession>A0A2T4UYZ9</accession>
<dbReference type="Pfam" id="PF14907">
    <property type="entry name" value="NTP_transf_5"/>
    <property type="match status" value="1"/>
</dbReference>
<feature type="region of interest" description="Disordered" evidence="1">
    <location>
        <begin position="5"/>
        <end position="59"/>
    </location>
</feature>
<dbReference type="InterPro" id="IPR039498">
    <property type="entry name" value="NTP_transf_5"/>
</dbReference>
<feature type="compositionally biased region" description="Basic residues" evidence="1">
    <location>
        <begin position="81"/>
        <end position="91"/>
    </location>
</feature>